<dbReference type="Pfam" id="PF04909">
    <property type="entry name" value="Amidohydro_2"/>
    <property type="match status" value="1"/>
</dbReference>
<accession>A0A290QBQ0</accession>
<proteinExistence type="inferred from homology"/>
<sequence>MKIDSHHHFWRYNTDDFGWISDAMARIRRDYLPVDLAPELVARAIDGCIAVQARMTTEETRWLLELADKSPFIKGVVGWVPLSEKSVSAELDRFAAHPRLKGIRHVVQGQPAGFLDNPAFNAGIREVTARKLVYDILIFANQLEEATRFVDRHPNQVFVLDHIAKPVVQGSPDVIWMKQIRDLARRENVACKFSGVVTEIPGFASWTPEQIHPYFDIVLKAFGPQRLMFGSDWPPCLVNSEYARWHQTVEGFTTRLSDSDRARILGDTAAEWYRL</sequence>
<dbReference type="KEGG" id="vbh:CMV30_10955"/>
<dbReference type="AlphaFoldDB" id="A0A290QBQ0"/>
<protein>
    <submittedName>
        <fullName evidence="3">Amidohydrolase</fullName>
    </submittedName>
</protein>
<reference evidence="3 4" key="1">
    <citation type="submission" date="2017-09" db="EMBL/GenBank/DDBJ databases">
        <title>Complete genome sequence of Verrucomicrobial strain HZ-65, isolated from freshwater.</title>
        <authorList>
            <person name="Choi A."/>
        </authorList>
    </citation>
    <scope>NUCLEOTIDE SEQUENCE [LARGE SCALE GENOMIC DNA]</scope>
    <source>
        <strain evidence="3 4">HZ-65</strain>
    </source>
</reference>
<dbReference type="InterPro" id="IPR006680">
    <property type="entry name" value="Amidohydro-rel"/>
</dbReference>
<dbReference type="SUPFAM" id="SSF51556">
    <property type="entry name" value="Metallo-dependent hydrolases"/>
    <property type="match status" value="1"/>
</dbReference>
<dbReference type="PANTHER" id="PTHR43569">
    <property type="entry name" value="AMIDOHYDROLASE"/>
    <property type="match status" value="1"/>
</dbReference>
<keyword evidence="4" id="KW-1185">Reference proteome</keyword>
<organism evidence="3 4">
    <name type="scientific">Nibricoccus aquaticus</name>
    <dbReference type="NCBI Taxonomy" id="2576891"/>
    <lineage>
        <taxon>Bacteria</taxon>
        <taxon>Pseudomonadati</taxon>
        <taxon>Verrucomicrobiota</taxon>
        <taxon>Opitutia</taxon>
        <taxon>Opitutales</taxon>
        <taxon>Opitutaceae</taxon>
        <taxon>Nibricoccus</taxon>
    </lineage>
</organism>
<dbReference type="InterPro" id="IPR052350">
    <property type="entry name" value="Metallo-dep_Lactonases"/>
</dbReference>
<dbReference type="GO" id="GO:0016787">
    <property type="term" value="F:hydrolase activity"/>
    <property type="evidence" value="ECO:0007669"/>
    <property type="project" value="UniProtKB-KW"/>
</dbReference>
<evidence type="ECO:0000259" key="2">
    <source>
        <dbReference type="Pfam" id="PF04909"/>
    </source>
</evidence>
<keyword evidence="3" id="KW-0378">Hydrolase</keyword>
<feature type="domain" description="Amidohydrolase-related" evidence="2">
    <location>
        <begin position="3"/>
        <end position="275"/>
    </location>
</feature>
<comment type="similarity">
    <text evidence="1">Belongs to the metallo-dependent hydrolases superfamily.</text>
</comment>
<gene>
    <name evidence="3" type="ORF">CMV30_10955</name>
</gene>
<dbReference type="EMBL" id="CP023344">
    <property type="protein sequence ID" value="ATC66099.1"/>
    <property type="molecule type" value="Genomic_DNA"/>
</dbReference>
<name>A0A290QBQ0_9BACT</name>
<dbReference type="InterPro" id="IPR032466">
    <property type="entry name" value="Metal_Hydrolase"/>
</dbReference>
<evidence type="ECO:0000313" key="4">
    <source>
        <dbReference type="Proteomes" id="UP000217265"/>
    </source>
</evidence>
<dbReference type="Gene3D" id="3.20.20.140">
    <property type="entry name" value="Metal-dependent hydrolases"/>
    <property type="match status" value="1"/>
</dbReference>
<dbReference type="PANTHER" id="PTHR43569:SF2">
    <property type="entry name" value="AMIDOHYDROLASE-RELATED DOMAIN-CONTAINING PROTEIN"/>
    <property type="match status" value="1"/>
</dbReference>
<evidence type="ECO:0000256" key="1">
    <source>
        <dbReference type="ARBA" id="ARBA00038310"/>
    </source>
</evidence>
<dbReference type="OrthoDB" id="5450317at2"/>
<dbReference type="Proteomes" id="UP000217265">
    <property type="component" value="Chromosome"/>
</dbReference>
<evidence type="ECO:0000313" key="3">
    <source>
        <dbReference type="EMBL" id="ATC66099.1"/>
    </source>
</evidence>